<dbReference type="EMBL" id="WNZZ01000004">
    <property type="protein sequence ID" value="MUG22172.1"/>
    <property type="molecule type" value="Genomic_DNA"/>
</dbReference>
<dbReference type="EMBL" id="JMQA01000032">
    <property type="protein sequence ID" value="KFN07636.1"/>
    <property type="molecule type" value="Genomic_DNA"/>
</dbReference>
<evidence type="ECO:0000313" key="1">
    <source>
        <dbReference type="EMBL" id="KFN07636.1"/>
    </source>
</evidence>
<dbReference type="RefSeq" id="WP_036627178.1">
    <property type="nucleotide sequence ID" value="NZ_BGML01000025.1"/>
</dbReference>
<reference evidence="1 3" key="1">
    <citation type="submission" date="2014-04" db="EMBL/GenBank/DDBJ databases">
        <authorList>
            <person name="Bishop-Lilly K.A."/>
            <person name="Broomall S.M."/>
            <person name="Chain P.S."/>
            <person name="Chertkov O."/>
            <person name="Coyne S.R."/>
            <person name="Daligault H.E."/>
            <person name="Davenport K.W."/>
            <person name="Erkkila T."/>
            <person name="Frey K.G."/>
            <person name="Gibbons H.S."/>
            <person name="Gu W."/>
            <person name="Jaissle J."/>
            <person name="Johnson S.L."/>
            <person name="Koroleva G.I."/>
            <person name="Ladner J.T."/>
            <person name="Lo C.-C."/>
            <person name="Minogue T.D."/>
            <person name="Munk C."/>
            <person name="Palacios G.F."/>
            <person name="Redden C.L."/>
            <person name="Rosenzweig C.N."/>
            <person name="Scholz M.B."/>
            <person name="Teshima H."/>
            <person name="Xu Y."/>
        </authorList>
    </citation>
    <scope>NUCLEOTIDE SEQUENCE [LARGE SCALE GENOMIC DNA]</scope>
    <source>
        <strain evidence="1 3">8244</strain>
    </source>
</reference>
<keyword evidence="3" id="KW-1185">Reference proteome</keyword>
<name>A0A090ZU37_PAEMA</name>
<evidence type="ECO:0000313" key="4">
    <source>
        <dbReference type="Proteomes" id="UP000442469"/>
    </source>
</evidence>
<accession>A0A090ZU37</accession>
<proteinExistence type="predicted"/>
<dbReference type="PROSITE" id="PS51257">
    <property type="entry name" value="PROKAR_LIPOPROTEIN"/>
    <property type="match status" value="1"/>
</dbReference>
<comment type="caution">
    <text evidence="1">The sequence shown here is derived from an EMBL/GenBank/DDBJ whole genome shotgun (WGS) entry which is preliminary data.</text>
</comment>
<dbReference type="Proteomes" id="UP000442469">
    <property type="component" value="Unassembled WGS sequence"/>
</dbReference>
<protein>
    <submittedName>
        <fullName evidence="1">Uncharacterized protein</fullName>
    </submittedName>
</protein>
<dbReference type="HOGENOM" id="CLU_2555069_0_0_9"/>
<sequence>MLKEIHDRKRPPQGQITICLGGFFGCYFGSTMKYGLCIPVLQPFANGCNHAYLAEKTGIQFLTVAGALIGVKKARIHRNKAK</sequence>
<gene>
    <name evidence="1" type="ORF">DJ90_6101</name>
    <name evidence="2" type="ORF">GNQ08_07025</name>
</gene>
<dbReference type="STRING" id="44252.DJ90_6101"/>
<reference evidence="2 4" key="2">
    <citation type="submission" date="2019-11" db="EMBL/GenBank/DDBJ databases">
        <title>Draft genome sequences of five Paenibacillus species of dairy origin.</title>
        <authorList>
            <person name="Olajide A.M."/>
            <person name="Chen S."/>
            <person name="Lapointe G."/>
        </authorList>
    </citation>
    <scope>NUCLEOTIDE SEQUENCE [LARGE SCALE GENOMIC DNA]</scope>
    <source>
        <strain evidence="2 4">3CT49</strain>
    </source>
</reference>
<dbReference type="GeneID" id="77010285"/>
<evidence type="ECO:0000313" key="3">
    <source>
        <dbReference type="Proteomes" id="UP000029278"/>
    </source>
</evidence>
<evidence type="ECO:0000313" key="2">
    <source>
        <dbReference type="EMBL" id="MUG22172.1"/>
    </source>
</evidence>
<dbReference type="Proteomes" id="UP000029278">
    <property type="component" value="Unassembled WGS sequence"/>
</dbReference>
<organism evidence="1 3">
    <name type="scientific">Paenibacillus macerans</name>
    <name type="common">Bacillus macerans</name>
    <dbReference type="NCBI Taxonomy" id="44252"/>
    <lineage>
        <taxon>Bacteria</taxon>
        <taxon>Bacillati</taxon>
        <taxon>Bacillota</taxon>
        <taxon>Bacilli</taxon>
        <taxon>Bacillales</taxon>
        <taxon>Paenibacillaceae</taxon>
        <taxon>Paenibacillus</taxon>
    </lineage>
</organism>
<dbReference type="AlphaFoldDB" id="A0A090ZU37"/>